<dbReference type="EMBL" id="MLJW01000021">
    <property type="protein sequence ID" value="OIR10930.1"/>
    <property type="molecule type" value="Genomic_DNA"/>
</dbReference>
<dbReference type="AlphaFoldDB" id="A0A1J5SQZ0"/>
<sequence length="353" mass="39957">MLIDWLTIRLKLDLSELGVALHNRILDYLGLTVCMGADGAVKWQKHSLDIDALRSDSPGLYWTITADGQSNRYLTIGASPSSIENDGLNVFGSLDIQECATVLIQHAARSFDAILPDLYHWQCRRLDVTANYDMGSPAQVKQALRLLLASDAPRRKTNSDSKGGDTVYWNPTSDLQTGKAYHKGPQLRMKVRRGDLLIDDDTLDLADNLLRLELKLGSRWFRRYEARYEWHSLTPYELTEIHHKFFDSLIGGRDVEVHDMGTLLRKLEQVCPTPGRALAAHRTWALMKVLGYTQAKESMPDSTFRRHCSYLRDAGLSDADLCAASEKKVIQFPTQSLVLRDPVLSWTEIRRVS</sequence>
<reference evidence="2" key="1">
    <citation type="submission" date="2016-10" db="EMBL/GenBank/DDBJ databases">
        <title>Sequence of Gallionella enrichment culture.</title>
        <authorList>
            <person name="Poehlein A."/>
            <person name="Muehling M."/>
            <person name="Daniel R."/>
        </authorList>
    </citation>
    <scope>NUCLEOTIDE SEQUENCE</scope>
</reference>
<dbReference type="Pfam" id="PF05144">
    <property type="entry name" value="Phage_CRI"/>
    <property type="match status" value="1"/>
</dbReference>
<dbReference type="NCBIfam" id="TIGR01629">
    <property type="entry name" value="rep_II_X"/>
    <property type="match status" value="1"/>
</dbReference>
<dbReference type="InterPro" id="IPR006516">
    <property type="entry name" value="G2P"/>
</dbReference>
<organism evidence="2">
    <name type="scientific">mine drainage metagenome</name>
    <dbReference type="NCBI Taxonomy" id="410659"/>
    <lineage>
        <taxon>unclassified sequences</taxon>
        <taxon>metagenomes</taxon>
        <taxon>ecological metagenomes</taxon>
    </lineage>
</organism>
<accession>A0A1J5SQZ0</accession>
<protein>
    <submittedName>
        <fullName evidence="2">Phage replication protein CRI</fullName>
    </submittedName>
</protein>
<name>A0A1J5SQZ0_9ZZZZ</name>
<feature type="domain" description="Replication-associated protein G2P N-terminal" evidence="1">
    <location>
        <begin position="3"/>
        <end position="227"/>
    </location>
</feature>
<comment type="caution">
    <text evidence="2">The sequence shown here is derived from an EMBL/GenBank/DDBJ whole genome shotgun (WGS) entry which is preliminary data.</text>
</comment>
<gene>
    <name evidence="2" type="ORF">GALL_70980</name>
</gene>
<dbReference type="GO" id="GO:0006260">
    <property type="term" value="P:DNA replication"/>
    <property type="evidence" value="ECO:0007669"/>
    <property type="project" value="InterPro"/>
</dbReference>
<proteinExistence type="predicted"/>
<evidence type="ECO:0000259" key="1">
    <source>
        <dbReference type="Pfam" id="PF05144"/>
    </source>
</evidence>
<dbReference type="InterPro" id="IPR022686">
    <property type="entry name" value="G2P_N"/>
</dbReference>
<evidence type="ECO:0000313" key="2">
    <source>
        <dbReference type="EMBL" id="OIR10930.1"/>
    </source>
</evidence>